<dbReference type="PANTHER" id="PTHR43308:SF5">
    <property type="entry name" value="S-LAYER PROTEIN _ PEPTIDOGLYCAN ENDO-BETA-N-ACETYLGLUCOSAMINIDASE"/>
    <property type="match status" value="1"/>
</dbReference>
<dbReference type="InterPro" id="IPR001119">
    <property type="entry name" value="SLH_dom"/>
</dbReference>
<evidence type="ECO:0000313" key="3">
    <source>
        <dbReference type="Proteomes" id="UP001210339"/>
    </source>
</evidence>
<organism evidence="2 3">
    <name type="scientific">Peptoniphilus equinus</name>
    <dbReference type="NCBI Taxonomy" id="3016343"/>
    <lineage>
        <taxon>Bacteria</taxon>
        <taxon>Bacillati</taxon>
        <taxon>Bacillota</taxon>
        <taxon>Tissierellia</taxon>
        <taxon>Tissierellales</taxon>
        <taxon>Peptoniphilaceae</taxon>
        <taxon>Peptoniphilus</taxon>
    </lineage>
</organism>
<dbReference type="CDD" id="cd00222">
    <property type="entry name" value="CollagenBindB"/>
    <property type="match status" value="1"/>
</dbReference>
<dbReference type="PANTHER" id="PTHR43308">
    <property type="entry name" value="OUTER MEMBRANE PROTEIN ALPHA-RELATED"/>
    <property type="match status" value="1"/>
</dbReference>
<dbReference type="Pfam" id="PF00395">
    <property type="entry name" value="SLH"/>
    <property type="match status" value="2"/>
</dbReference>
<feature type="domain" description="SLH" evidence="1">
    <location>
        <begin position="654"/>
        <end position="717"/>
    </location>
</feature>
<dbReference type="InterPro" id="IPR008454">
    <property type="entry name" value="Collagen-bd_Cna-like_B-typ_dom"/>
</dbReference>
<dbReference type="Proteomes" id="UP001210339">
    <property type="component" value="Chromosome"/>
</dbReference>
<name>A0ABY7QTG9_9FIRM</name>
<evidence type="ECO:0000259" key="1">
    <source>
        <dbReference type="PROSITE" id="PS51272"/>
    </source>
</evidence>
<sequence length="773" mass="87855">MSAHAAVSEDPVPISTTFSKQFLYEKTLDLSALHTTEIPQTAFDFVVETMDAEELDSYLPATPYSNPTGTVVIRPGAFVDPNQKTVPFSHVEFGTQHPLSAEPTRYHQALTEVMDAYNADTKPVLDADDDFDEYWARLQLYKAQHKEKERFIQNYAFSYLWGEGENGNGKLLSRPRRAYEDAYLQNVENSLTWPKDTIAFNDAFYMMPPFDFAAFSPQDPEDYPWNDTHPDYGLLKNVDNNQLFLLNNEPFFSVDDDGNTVNPGFGHDFVENWLAELYKVHRPFYTHEAKNPDGTYQSIAMPLFSEHDLVPLKAQISAVNDQFNQETSQYTYSVSRFLLREAPAGEDFEANNDTKILDIYFTGAGSAFEVFEFMIFNTVDEAAAYYANLNQEQRIGSIANLTPVTFTNVAKGATPVEPELTTIHAEKVWLGQNPDHFAVMLNLYRHTAQGDRELVAQNPEITERIDNGRYTYDYLWKDLPVKDANDNLYRYSVQEVGETDGKFHASGHDYKVTYSGSALDGFTVTNTKDDDVPNPWVPIVTSKPNDVSHLNTQDHYQYLFGYPEHTFEADASMTRGEVTMMFARLMKNKPSRTDTFDAPFSDVANADWYHDAIAIMNDKKIITGYPDGNFGPNAPITRAEFAAMASRFTGMKAADMTFSDVDESHWAYKYIQSAVALGWVNGFPDGTFKPEQPITRAEVATITDKMLSRAADKAYVDTHQDRLDVFTDLDHTHWAYYNIMEAVHGHEYERAANTATMEETWTELTNKAFDIYN</sequence>
<dbReference type="InterPro" id="IPR051465">
    <property type="entry name" value="Cell_Envelope_Struct_Comp"/>
</dbReference>
<dbReference type="PROSITE" id="PS51272">
    <property type="entry name" value="SLH"/>
    <property type="match status" value="2"/>
</dbReference>
<proteinExistence type="predicted"/>
<dbReference type="Pfam" id="PF05738">
    <property type="entry name" value="Cna_B"/>
    <property type="match status" value="1"/>
</dbReference>
<dbReference type="EMBL" id="CP115667">
    <property type="protein sequence ID" value="WBW50091.1"/>
    <property type="molecule type" value="Genomic_DNA"/>
</dbReference>
<accession>A0ABY7QTG9</accession>
<dbReference type="RefSeq" id="WP_271191622.1">
    <property type="nucleotide sequence ID" value="NZ_CP115667.1"/>
</dbReference>
<dbReference type="Gene3D" id="2.60.40.1140">
    <property type="entry name" value="Collagen-binding surface protein Cna, B-type domain"/>
    <property type="match status" value="1"/>
</dbReference>
<dbReference type="SUPFAM" id="SSF49478">
    <property type="entry name" value="Cna protein B-type domain"/>
    <property type="match status" value="1"/>
</dbReference>
<protein>
    <submittedName>
        <fullName evidence="2">S-layer homology domain-containing protein</fullName>
    </submittedName>
</protein>
<evidence type="ECO:0000313" key="2">
    <source>
        <dbReference type="EMBL" id="WBW50091.1"/>
    </source>
</evidence>
<keyword evidence="3" id="KW-1185">Reference proteome</keyword>
<gene>
    <name evidence="2" type="ORF">O6R05_00580</name>
</gene>
<reference evidence="2 3" key="1">
    <citation type="submission" date="2023-01" db="EMBL/GenBank/DDBJ databases">
        <authorList>
            <person name="Lee S.H."/>
            <person name="Jung H.S."/>
            <person name="Yun J.U."/>
        </authorList>
    </citation>
    <scope>NUCLEOTIDE SEQUENCE [LARGE SCALE GENOMIC DNA]</scope>
    <source>
        <strain evidence="2 3">CBA3646</strain>
    </source>
</reference>
<feature type="domain" description="SLH" evidence="1">
    <location>
        <begin position="596"/>
        <end position="653"/>
    </location>
</feature>